<dbReference type="Pfam" id="PF00034">
    <property type="entry name" value="Cytochrom_C"/>
    <property type="match status" value="1"/>
</dbReference>
<dbReference type="PANTHER" id="PTHR19879:SF9">
    <property type="entry name" value="TRANSCRIPTION INITIATION FACTOR TFIID SUBUNIT 5"/>
    <property type="match status" value="1"/>
</dbReference>
<evidence type="ECO:0000256" key="9">
    <source>
        <dbReference type="PROSITE-ProRule" id="PRU00433"/>
    </source>
</evidence>
<dbReference type="GO" id="GO:0009055">
    <property type="term" value="F:electron transfer activity"/>
    <property type="evidence" value="ECO:0007669"/>
    <property type="project" value="InterPro"/>
</dbReference>
<dbReference type="InterPro" id="IPR002327">
    <property type="entry name" value="Cyt_c_1A/1B"/>
</dbReference>
<evidence type="ECO:0000256" key="8">
    <source>
        <dbReference type="PROSITE-ProRule" id="PRU00221"/>
    </source>
</evidence>
<organism evidence="12 13">
    <name type="scientific">Thalassobaculum fulvum</name>
    <dbReference type="NCBI Taxonomy" id="1633335"/>
    <lineage>
        <taxon>Bacteria</taxon>
        <taxon>Pseudomonadati</taxon>
        <taxon>Pseudomonadota</taxon>
        <taxon>Alphaproteobacteria</taxon>
        <taxon>Rhodospirillales</taxon>
        <taxon>Thalassobaculaceae</taxon>
        <taxon>Thalassobaculum</taxon>
    </lineage>
</organism>
<dbReference type="Gene3D" id="2.130.10.10">
    <property type="entry name" value="YVTN repeat-like/Quinoprotein amine dehydrogenase"/>
    <property type="match status" value="2"/>
</dbReference>
<dbReference type="InterPro" id="IPR001680">
    <property type="entry name" value="WD40_rpt"/>
</dbReference>
<dbReference type="Pfam" id="PF00400">
    <property type="entry name" value="WD40"/>
    <property type="match status" value="4"/>
</dbReference>
<dbReference type="GO" id="GO:0046872">
    <property type="term" value="F:metal ion binding"/>
    <property type="evidence" value="ECO:0007669"/>
    <property type="project" value="UniProtKB-KW"/>
</dbReference>
<proteinExistence type="predicted"/>
<feature type="repeat" description="WD" evidence="8">
    <location>
        <begin position="72"/>
        <end position="113"/>
    </location>
</feature>
<dbReference type="PROSITE" id="PS50082">
    <property type="entry name" value="WD_REPEATS_2"/>
    <property type="match status" value="3"/>
</dbReference>
<dbReference type="InterPro" id="IPR036322">
    <property type="entry name" value="WD40_repeat_dom_sf"/>
</dbReference>
<dbReference type="AlphaFoldDB" id="A0A919CNJ8"/>
<evidence type="ECO:0000256" key="4">
    <source>
        <dbReference type="ARBA" id="ARBA00022723"/>
    </source>
</evidence>
<protein>
    <recommendedName>
        <fullName evidence="11">Cytochrome c domain-containing protein</fullName>
    </recommendedName>
</protein>
<feature type="domain" description="Cytochrome c" evidence="11">
    <location>
        <begin position="336"/>
        <end position="438"/>
    </location>
</feature>
<dbReference type="Gene3D" id="1.10.760.10">
    <property type="entry name" value="Cytochrome c-like domain"/>
    <property type="match status" value="1"/>
</dbReference>
<dbReference type="PROSITE" id="PS50294">
    <property type="entry name" value="WD_REPEATS_REGION"/>
    <property type="match status" value="3"/>
</dbReference>
<dbReference type="InterPro" id="IPR015943">
    <property type="entry name" value="WD40/YVTN_repeat-like_dom_sf"/>
</dbReference>
<dbReference type="InterPro" id="IPR036909">
    <property type="entry name" value="Cyt_c-like_dom_sf"/>
</dbReference>
<keyword evidence="1" id="KW-0813">Transport</keyword>
<gene>
    <name evidence="12" type="ORF">GCM10017083_14260</name>
</gene>
<dbReference type="GO" id="GO:0020037">
    <property type="term" value="F:heme binding"/>
    <property type="evidence" value="ECO:0007669"/>
    <property type="project" value="InterPro"/>
</dbReference>
<evidence type="ECO:0000256" key="10">
    <source>
        <dbReference type="SAM" id="SignalP"/>
    </source>
</evidence>
<dbReference type="PRINTS" id="PR00604">
    <property type="entry name" value="CYTCHRMECIAB"/>
</dbReference>
<comment type="caution">
    <text evidence="12">The sequence shown here is derived from an EMBL/GenBank/DDBJ whole genome shotgun (WGS) entry which is preliminary data.</text>
</comment>
<dbReference type="PROSITE" id="PS51007">
    <property type="entry name" value="CYTC"/>
    <property type="match status" value="1"/>
</dbReference>
<keyword evidence="6" id="KW-0249">Electron transport</keyword>
<dbReference type="PANTHER" id="PTHR19879">
    <property type="entry name" value="TRANSCRIPTION INITIATION FACTOR TFIID"/>
    <property type="match status" value="1"/>
</dbReference>
<dbReference type="Proteomes" id="UP000630353">
    <property type="component" value="Unassembled WGS sequence"/>
</dbReference>
<keyword evidence="4 9" id="KW-0479">Metal-binding</keyword>
<evidence type="ECO:0000313" key="12">
    <source>
        <dbReference type="EMBL" id="GHD45791.1"/>
    </source>
</evidence>
<sequence>MRLEAFGVLVAVMLAALPGVARAAGLPEQLTGHGGPVKGITVAPDGDRVATASFDYSVILRAWPSGSEQAILYGHDAAANAVAFTPDGRRMVTVGDDGLVLVWDTEGPAERREPVARLTGHQGKILQVAVSGDGRLAATASWDGRVGLWALDPPGPIGMLEGHKGPVNAVVLSGDGGRLYSAGYDGTVRLWDVAARREIRTLVRHGFGINVIAVDEQAGRLAYGAIDGGMRLVDLSSGEVRTAFEHDRTPILALAVSHDRRRLAFGDGHGVVTVVDAGLGQVSQDFPAARGPIWALAFGPRDQSLLVGGLGANVAVWPLDPLRRPAGTAGRERAAPVASNGERQFERKCRICHTLTPDTARRAGPTLYRLFGRPMGSVEGYPYSEALSAGGLVWTAETVDQLFAQGPEHFLPGTKMPLQKMTNARDRADLIEYLKQATR</sequence>
<evidence type="ECO:0000259" key="11">
    <source>
        <dbReference type="PROSITE" id="PS51007"/>
    </source>
</evidence>
<keyword evidence="10" id="KW-0732">Signal</keyword>
<evidence type="ECO:0000256" key="7">
    <source>
        <dbReference type="ARBA" id="ARBA00023004"/>
    </source>
</evidence>
<dbReference type="SUPFAM" id="SSF50978">
    <property type="entry name" value="WD40 repeat-like"/>
    <property type="match status" value="1"/>
</dbReference>
<keyword evidence="3 9" id="KW-0349">Heme</keyword>
<evidence type="ECO:0000256" key="3">
    <source>
        <dbReference type="ARBA" id="ARBA00022617"/>
    </source>
</evidence>
<keyword evidence="2 8" id="KW-0853">WD repeat</keyword>
<dbReference type="InterPro" id="IPR009056">
    <property type="entry name" value="Cyt_c-like_dom"/>
</dbReference>
<feature type="signal peptide" evidence="10">
    <location>
        <begin position="1"/>
        <end position="23"/>
    </location>
</feature>
<feature type="repeat" description="WD" evidence="8">
    <location>
        <begin position="160"/>
        <end position="201"/>
    </location>
</feature>
<dbReference type="RefSeq" id="WP_189988263.1">
    <property type="nucleotide sequence ID" value="NZ_BMZS01000003.1"/>
</dbReference>
<evidence type="ECO:0000256" key="5">
    <source>
        <dbReference type="ARBA" id="ARBA00022737"/>
    </source>
</evidence>
<evidence type="ECO:0000256" key="6">
    <source>
        <dbReference type="ARBA" id="ARBA00022982"/>
    </source>
</evidence>
<evidence type="ECO:0000256" key="2">
    <source>
        <dbReference type="ARBA" id="ARBA00022574"/>
    </source>
</evidence>
<dbReference type="EMBL" id="BMZS01000003">
    <property type="protein sequence ID" value="GHD45791.1"/>
    <property type="molecule type" value="Genomic_DNA"/>
</dbReference>
<accession>A0A919CNJ8</accession>
<reference evidence="12" key="1">
    <citation type="journal article" date="2014" name="Int. J. Syst. Evol. Microbiol.">
        <title>Complete genome sequence of Corynebacterium casei LMG S-19264T (=DSM 44701T), isolated from a smear-ripened cheese.</title>
        <authorList>
            <consortium name="US DOE Joint Genome Institute (JGI-PGF)"/>
            <person name="Walter F."/>
            <person name="Albersmeier A."/>
            <person name="Kalinowski J."/>
            <person name="Ruckert C."/>
        </authorList>
    </citation>
    <scope>NUCLEOTIDE SEQUENCE</scope>
    <source>
        <strain evidence="12">KCTC 42651</strain>
    </source>
</reference>
<evidence type="ECO:0000256" key="1">
    <source>
        <dbReference type="ARBA" id="ARBA00022448"/>
    </source>
</evidence>
<dbReference type="SUPFAM" id="SSF46626">
    <property type="entry name" value="Cytochrome c"/>
    <property type="match status" value="1"/>
</dbReference>
<dbReference type="SMART" id="SM00320">
    <property type="entry name" value="WD40"/>
    <property type="match status" value="7"/>
</dbReference>
<reference evidence="12" key="2">
    <citation type="submission" date="2020-09" db="EMBL/GenBank/DDBJ databases">
        <authorList>
            <person name="Sun Q."/>
            <person name="Kim S."/>
        </authorList>
    </citation>
    <scope>NUCLEOTIDE SEQUENCE</scope>
    <source>
        <strain evidence="12">KCTC 42651</strain>
    </source>
</reference>
<dbReference type="PROSITE" id="PS00678">
    <property type="entry name" value="WD_REPEATS_1"/>
    <property type="match status" value="2"/>
</dbReference>
<keyword evidence="13" id="KW-1185">Reference proteome</keyword>
<dbReference type="CDD" id="cd00200">
    <property type="entry name" value="WD40"/>
    <property type="match status" value="1"/>
</dbReference>
<feature type="repeat" description="WD" evidence="8">
    <location>
        <begin position="118"/>
        <end position="149"/>
    </location>
</feature>
<feature type="chain" id="PRO_5036804369" description="Cytochrome c domain-containing protein" evidence="10">
    <location>
        <begin position="24"/>
        <end position="439"/>
    </location>
</feature>
<keyword evidence="7 9" id="KW-0408">Iron</keyword>
<evidence type="ECO:0000313" key="13">
    <source>
        <dbReference type="Proteomes" id="UP000630353"/>
    </source>
</evidence>
<name>A0A919CNJ8_9PROT</name>
<dbReference type="InterPro" id="IPR019775">
    <property type="entry name" value="WD40_repeat_CS"/>
</dbReference>
<keyword evidence="5" id="KW-0677">Repeat</keyword>